<dbReference type="EMBL" id="ACYG01000030">
    <property type="protein sequence ID" value="EEV16543.1"/>
    <property type="molecule type" value="Genomic_DNA"/>
</dbReference>
<proteinExistence type="predicted"/>
<keyword evidence="4" id="KW-1185">Reference proteome</keyword>
<feature type="compositionally biased region" description="Low complexity" evidence="1">
    <location>
        <begin position="11"/>
        <end position="21"/>
    </location>
</feature>
<evidence type="ECO:0000256" key="1">
    <source>
        <dbReference type="SAM" id="MobiDB-lite"/>
    </source>
</evidence>
<evidence type="ECO:0000256" key="2">
    <source>
        <dbReference type="SAM" id="Phobius"/>
    </source>
</evidence>
<feature type="compositionally biased region" description="Basic and acidic residues" evidence="1">
    <location>
        <begin position="1"/>
        <end position="10"/>
    </location>
</feature>
<keyword evidence="2" id="KW-0472">Membrane</keyword>
<comment type="caution">
    <text evidence="3">The sequence shown here is derived from an EMBL/GenBank/DDBJ whole genome shotgun (WGS) entry which is preliminary data.</text>
</comment>
<feature type="transmembrane region" description="Helical" evidence="2">
    <location>
        <begin position="70"/>
        <end position="88"/>
    </location>
</feature>
<keyword evidence="2" id="KW-0812">Transmembrane</keyword>
<feature type="region of interest" description="Disordered" evidence="1">
    <location>
        <begin position="1"/>
        <end position="31"/>
    </location>
</feature>
<dbReference type="AlphaFoldDB" id="C8PKD4"/>
<feature type="transmembrane region" description="Helical" evidence="2">
    <location>
        <begin position="43"/>
        <end position="64"/>
    </location>
</feature>
<accession>C8PKD4</accession>
<protein>
    <submittedName>
        <fullName evidence="3">Uncharacterized protein</fullName>
    </submittedName>
</protein>
<reference evidence="3 4" key="1">
    <citation type="submission" date="2009-07" db="EMBL/GenBank/DDBJ databases">
        <authorList>
            <person name="Madupu R."/>
            <person name="Sebastian Y."/>
            <person name="Durkin A.S."/>
            <person name="Torralba M."/>
            <person name="Methe B."/>
            <person name="Sutton G.G."/>
            <person name="Strausberg R.L."/>
            <person name="Nelson K.E."/>
        </authorList>
    </citation>
    <scope>NUCLEOTIDE SEQUENCE [LARGE SCALE GENOMIC DNA]</scope>
    <source>
        <strain evidence="3 4">RM3268</strain>
    </source>
</reference>
<evidence type="ECO:0000313" key="4">
    <source>
        <dbReference type="Proteomes" id="UP000005709"/>
    </source>
</evidence>
<dbReference type="RefSeq" id="WP_005872719.1">
    <property type="nucleotide sequence ID" value="NZ_ACYG01000030.1"/>
</dbReference>
<sequence>MKNFNDEPQKSQKLQQSQSRQNAERRNPPQFGNKPLVVKDYNIAVFFIYNLFFAPLAVPVFLYIGDIFPYYTPFVSVAFAVVSYLNSAHTRFVHLTNRSINYVNKGKITKSIKFDEISLIKLTATPLFGHIVPARNSAGIVLSFIVIGVAFAGFLQSLRGFIIFIMSLTALVLPFFISKLIFSKITEGKFSFRAIDTLIIYDGKGGFISFMMSRADFERVCRYMLKERRISPSKFQKQFVIFQ</sequence>
<feature type="transmembrane region" description="Helical" evidence="2">
    <location>
        <begin position="161"/>
        <end position="182"/>
    </location>
</feature>
<keyword evidence="2" id="KW-1133">Transmembrane helix</keyword>
<evidence type="ECO:0000313" key="3">
    <source>
        <dbReference type="EMBL" id="EEV16543.1"/>
    </source>
</evidence>
<gene>
    <name evidence="3" type="ORF">CAMGR0001_0150</name>
</gene>
<organism evidence="3 4">
    <name type="scientific">Campylobacter gracilis RM3268</name>
    <dbReference type="NCBI Taxonomy" id="553220"/>
    <lineage>
        <taxon>Bacteria</taxon>
        <taxon>Pseudomonadati</taxon>
        <taxon>Campylobacterota</taxon>
        <taxon>Epsilonproteobacteria</taxon>
        <taxon>Campylobacterales</taxon>
        <taxon>Campylobacteraceae</taxon>
        <taxon>Campylobacter</taxon>
    </lineage>
</organism>
<feature type="transmembrane region" description="Helical" evidence="2">
    <location>
        <begin position="137"/>
        <end position="155"/>
    </location>
</feature>
<dbReference type="Proteomes" id="UP000005709">
    <property type="component" value="Unassembled WGS sequence"/>
</dbReference>
<name>C8PKD4_9BACT</name>